<dbReference type="GeneID" id="54408216"/>
<keyword evidence="2" id="KW-1185">Reference proteome</keyword>
<dbReference type="RefSeq" id="XP_033526045.1">
    <property type="nucleotide sequence ID" value="XM_033667784.1"/>
</dbReference>
<dbReference type="PANTHER" id="PTHR28141">
    <property type="entry name" value="2',3'-CYCLIC-NUCLEOTIDE 3'-PHOSPHODIESTERASE"/>
    <property type="match status" value="1"/>
</dbReference>
<protein>
    <recommendedName>
        <fullName evidence="3">2, 3 cyclic phosphodiesterase</fullName>
    </recommendedName>
</protein>
<sequence length="130" mass="14351">MPGSSLWLLPPPSHPLNTLLPSLIKSTSSHFASPHTFLPHITLTSDIPPSTYAADPQTWLDGLALPAGKDVQVKFEGLGSEAVFFRKLYVKCEKNGGMKMLGRVCRQEIDGEEEVEKWVEGVWTPHLSLL</sequence>
<dbReference type="Proteomes" id="UP000799771">
    <property type="component" value="Unassembled WGS sequence"/>
</dbReference>
<dbReference type="GO" id="GO:0004113">
    <property type="term" value="F:2',3'-cyclic-nucleotide 3'-phosphodiesterase activity"/>
    <property type="evidence" value="ECO:0007669"/>
    <property type="project" value="TreeGrafter"/>
</dbReference>
<gene>
    <name evidence="1" type="ORF">P153DRAFT_365228</name>
</gene>
<reference evidence="1" key="1">
    <citation type="journal article" date="2020" name="Stud. Mycol.">
        <title>101 Dothideomycetes genomes: a test case for predicting lifestyles and emergence of pathogens.</title>
        <authorList>
            <person name="Haridas S."/>
            <person name="Albert R."/>
            <person name="Binder M."/>
            <person name="Bloem J."/>
            <person name="Labutti K."/>
            <person name="Salamov A."/>
            <person name="Andreopoulos B."/>
            <person name="Baker S."/>
            <person name="Barry K."/>
            <person name="Bills G."/>
            <person name="Bluhm B."/>
            <person name="Cannon C."/>
            <person name="Castanera R."/>
            <person name="Culley D."/>
            <person name="Daum C."/>
            <person name="Ezra D."/>
            <person name="Gonzalez J."/>
            <person name="Henrissat B."/>
            <person name="Kuo A."/>
            <person name="Liang C."/>
            <person name="Lipzen A."/>
            <person name="Lutzoni F."/>
            <person name="Magnuson J."/>
            <person name="Mondo S."/>
            <person name="Nolan M."/>
            <person name="Ohm R."/>
            <person name="Pangilinan J."/>
            <person name="Park H.-J."/>
            <person name="Ramirez L."/>
            <person name="Alfaro M."/>
            <person name="Sun H."/>
            <person name="Tritt A."/>
            <person name="Yoshinaga Y."/>
            <person name="Zwiers L.-H."/>
            <person name="Turgeon B."/>
            <person name="Goodwin S."/>
            <person name="Spatafora J."/>
            <person name="Crous P."/>
            <person name="Grigoriev I."/>
        </authorList>
    </citation>
    <scope>NUCLEOTIDE SEQUENCE</scope>
    <source>
        <strain evidence="1">CBS 119687</strain>
    </source>
</reference>
<dbReference type="PANTHER" id="PTHR28141:SF1">
    <property type="entry name" value="2',3'-CYCLIC-NUCLEOTIDE 3'-PHOSPHODIESTERASE"/>
    <property type="match status" value="1"/>
</dbReference>
<evidence type="ECO:0000313" key="2">
    <source>
        <dbReference type="Proteomes" id="UP000799771"/>
    </source>
</evidence>
<dbReference type="Gene3D" id="3.90.1140.10">
    <property type="entry name" value="Cyclic phosphodiesterase"/>
    <property type="match status" value="1"/>
</dbReference>
<evidence type="ECO:0008006" key="3">
    <source>
        <dbReference type="Google" id="ProtNLM"/>
    </source>
</evidence>
<dbReference type="Pfam" id="PF07823">
    <property type="entry name" value="CPDase"/>
    <property type="match status" value="1"/>
</dbReference>
<dbReference type="AlphaFoldDB" id="A0A6A6AKL4"/>
<dbReference type="SUPFAM" id="SSF55144">
    <property type="entry name" value="LigT-like"/>
    <property type="match status" value="1"/>
</dbReference>
<dbReference type="InterPro" id="IPR012386">
    <property type="entry name" value="Cyclic-nucl_3Pdiesterase"/>
</dbReference>
<dbReference type="OrthoDB" id="514292at2759"/>
<evidence type="ECO:0000313" key="1">
    <source>
        <dbReference type="EMBL" id="KAF2131658.1"/>
    </source>
</evidence>
<dbReference type="EMBL" id="ML977502">
    <property type="protein sequence ID" value="KAF2131658.1"/>
    <property type="molecule type" value="Genomic_DNA"/>
</dbReference>
<accession>A0A6A6AKL4</accession>
<dbReference type="InterPro" id="IPR009097">
    <property type="entry name" value="Cyclic_Pdiesterase"/>
</dbReference>
<organism evidence="1 2">
    <name type="scientific">Dothidotthia symphoricarpi CBS 119687</name>
    <dbReference type="NCBI Taxonomy" id="1392245"/>
    <lineage>
        <taxon>Eukaryota</taxon>
        <taxon>Fungi</taxon>
        <taxon>Dikarya</taxon>
        <taxon>Ascomycota</taxon>
        <taxon>Pezizomycotina</taxon>
        <taxon>Dothideomycetes</taxon>
        <taxon>Pleosporomycetidae</taxon>
        <taxon>Pleosporales</taxon>
        <taxon>Dothidotthiaceae</taxon>
        <taxon>Dothidotthia</taxon>
    </lineage>
</organism>
<proteinExistence type="predicted"/>
<dbReference type="GO" id="GO:0009187">
    <property type="term" value="P:cyclic nucleotide metabolic process"/>
    <property type="evidence" value="ECO:0007669"/>
    <property type="project" value="TreeGrafter"/>
</dbReference>
<name>A0A6A6AKL4_9PLEO</name>